<gene>
    <name evidence="3" type="ORF">F6J89_18930</name>
</gene>
<sequence>MEVILFYIFFIILFLIIFNEVFNTDNLEKQLTFNNELTVNTRDPGQEAESNEHFDGFTKTSKTTTMAQTKNQEDSELEETVAQKPEITEAPEKMLTKPDSKREGVDKEEFIEPSLEETNKLYFLPHKKYSQLTFTDSSQTTSEKQESAEVTQIHSQKLETTQLSSTLSPQTEILEQFQTVEPTGNSTKSNATVEKITESSEGYKPSSEKLEDPEIAHKNNLTTQQQSRSLKTQNNHRLGSPKRITLWFLIELLILPFLIGLSVFFIQRRINTTQKEVATVKEHQEILENYINSIKDIELFQGLEDSLHKSEPGDQVRAIARGMTLTSLRSLQGDGQRKGRLVLFLHEAGLINANDPKIRLNTADLKSAKFPGFKLEEVNLSYADLRCTPPKKRNDSEKCADLSNAKMIAADLSGADLTAANLEGTNLRNAKLKYAYLKDVKINSQTNLHEKWKLIWQILNKTNDIKDKNLNNKDLSYANLREANLKQFTLENANLEKTDLEGANLEGANLRNANLEQAYLKDVKINSQTNLHEKWKLVWQVLNKTHEIKDKSLKNKNLSHANLTEANLKNFHLGRANLEGANLRGANLKDANLEGANLEGTNLCGAIMPDGSKSQQGCEVSFVLKEQGLPD</sequence>
<feature type="region of interest" description="Disordered" evidence="1">
    <location>
        <begin position="42"/>
        <end position="111"/>
    </location>
</feature>
<proteinExistence type="predicted"/>
<feature type="transmembrane region" description="Helical" evidence="2">
    <location>
        <begin position="6"/>
        <end position="22"/>
    </location>
</feature>
<evidence type="ECO:0000256" key="1">
    <source>
        <dbReference type="SAM" id="MobiDB-lite"/>
    </source>
</evidence>
<feature type="compositionally biased region" description="Low complexity" evidence="1">
    <location>
        <begin position="58"/>
        <end position="70"/>
    </location>
</feature>
<feature type="compositionally biased region" description="Polar residues" evidence="1">
    <location>
        <begin position="177"/>
        <end position="192"/>
    </location>
</feature>
<keyword evidence="2" id="KW-0812">Transmembrane</keyword>
<dbReference type="AlphaFoldDB" id="A0A6B3NJ15"/>
<keyword evidence="2" id="KW-1133">Transmembrane helix</keyword>
<evidence type="ECO:0000256" key="2">
    <source>
        <dbReference type="SAM" id="Phobius"/>
    </source>
</evidence>
<dbReference type="InterPro" id="IPR051082">
    <property type="entry name" value="Pentapeptide-BTB/POZ_domain"/>
</dbReference>
<evidence type="ECO:0000313" key="3">
    <source>
        <dbReference type="EMBL" id="NER29631.1"/>
    </source>
</evidence>
<keyword evidence="2" id="KW-0472">Membrane</keyword>
<feature type="region of interest" description="Disordered" evidence="1">
    <location>
        <begin position="177"/>
        <end position="214"/>
    </location>
</feature>
<dbReference type="Gene3D" id="2.160.20.80">
    <property type="entry name" value="E3 ubiquitin-protein ligase SopA"/>
    <property type="match status" value="3"/>
</dbReference>
<reference evidence="3" key="1">
    <citation type="submission" date="2019-11" db="EMBL/GenBank/DDBJ databases">
        <title>Genomic insights into an expanded diversity of filamentous marine cyanobacteria reveals the extraordinary biosynthetic potential of Moorea and Okeania.</title>
        <authorList>
            <person name="Ferreira Leao T."/>
            <person name="Wang M."/>
            <person name="Moss N."/>
            <person name="Da Silva R."/>
            <person name="Sanders J."/>
            <person name="Nurk S."/>
            <person name="Gurevich A."/>
            <person name="Humphrey G."/>
            <person name="Reher R."/>
            <person name="Zhu Q."/>
            <person name="Belda-Ferre P."/>
            <person name="Glukhov E."/>
            <person name="Rex R."/>
            <person name="Dorrestein P.C."/>
            <person name="Knight R."/>
            <person name="Pevzner P."/>
            <person name="Gerwick W.H."/>
            <person name="Gerwick L."/>
        </authorList>
    </citation>
    <scope>NUCLEOTIDE SEQUENCE</scope>
    <source>
        <strain evidence="3">SIO1C4</strain>
    </source>
</reference>
<organism evidence="3">
    <name type="scientific">Symploca sp. SIO1C4</name>
    <dbReference type="NCBI Taxonomy" id="2607765"/>
    <lineage>
        <taxon>Bacteria</taxon>
        <taxon>Bacillati</taxon>
        <taxon>Cyanobacteriota</taxon>
        <taxon>Cyanophyceae</taxon>
        <taxon>Coleofasciculales</taxon>
        <taxon>Coleofasciculaceae</taxon>
        <taxon>Symploca</taxon>
    </lineage>
</organism>
<feature type="compositionally biased region" description="Basic and acidic residues" evidence="1">
    <location>
        <begin position="86"/>
        <end position="110"/>
    </location>
</feature>
<comment type="caution">
    <text evidence="3">The sequence shown here is derived from an EMBL/GenBank/DDBJ whole genome shotgun (WGS) entry which is preliminary data.</text>
</comment>
<dbReference type="PANTHER" id="PTHR14136:SF17">
    <property type="entry name" value="BTB_POZ DOMAIN-CONTAINING PROTEIN KCTD9"/>
    <property type="match status" value="1"/>
</dbReference>
<dbReference type="EMBL" id="JAAHFQ010000402">
    <property type="protein sequence ID" value="NER29631.1"/>
    <property type="molecule type" value="Genomic_DNA"/>
</dbReference>
<feature type="transmembrane region" description="Helical" evidence="2">
    <location>
        <begin position="244"/>
        <end position="266"/>
    </location>
</feature>
<protein>
    <submittedName>
        <fullName evidence="3">Pentapeptide repeat-containing protein</fullName>
    </submittedName>
</protein>
<accession>A0A6B3NJ15</accession>
<dbReference type="PANTHER" id="PTHR14136">
    <property type="entry name" value="BTB_POZ DOMAIN-CONTAINING PROTEIN KCTD9"/>
    <property type="match status" value="1"/>
</dbReference>
<dbReference type="InterPro" id="IPR001646">
    <property type="entry name" value="5peptide_repeat"/>
</dbReference>
<dbReference type="SUPFAM" id="SSF141571">
    <property type="entry name" value="Pentapeptide repeat-like"/>
    <property type="match status" value="2"/>
</dbReference>
<name>A0A6B3NJ15_9CYAN</name>
<dbReference type="Pfam" id="PF00805">
    <property type="entry name" value="Pentapeptide"/>
    <property type="match status" value="3"/>
</dbReference>